<accession>A0ABS2THE0</accession>
<dbReference type="PANTHER" id="PTHR43537:SF24">
    <property type="entry name" value="GLUCONATE OPERON TRANSCRIPTIONAL REPRESSOR"/>
    <property type="match status" value="1"/>
</dbReference>
<dbReference type="SMART" id="SM00895">
    <property type="entry name" value="FCD"/>
    <property type="match status" value="1"/>
</dbReference>
<sequence>MDNGMTGESPRKTRTLSASDRAYEWIRNAILTGVFREGEFLDEVALSHEVNTSRTPVREALHRLQAERFIDILPRRGAQVRMISAQELEEVYATRFVLESHAFDEIVSQGHALPRRATEIAEELYEAGTKERWNDVAQLDQRLHSLFVSHAGNAVMSELYDSLQPRQVRLSVRTISTAPDRLDIIHGEHLALIEHLSTGNLESAVATLKKHLDRIPSLMRTFS</sequence>
<evidence type="ECO:0000256" key="1">
    <source>
        <dbReference type="ARBA" id="ARBA00023015"/>
    </source>
</evidence>
<keyword evidence="3" id="KW-0804">Transcription</keyword>
<dbReference type="Gene3D" id="1.10.10.10">
    <property type="entry name" value="Winged helix-like DNA-binding domain superfamily/Winged helix DNA-binding domain"/>
    <property type="match status" value="1"/>
</dbReference>
<dbReference type="Gene3D" id="1.20.120.530">
    <property type="entry name" value="GntR ligand-binding domain-like"/>
    <property type="match status" value="1"/>
</dbReference>
<proteinExistence type="predicted"/>
<gene>
    <name evidence="5" type="ORF">JVW63_08345</name>
</gene>
<dbReference type="RefSeq" id="WP_187996891.1">
    <property type="nucleotide sequence ID" value="NZ_JACEXG010000005.1"/>
</dbReference>
<dbReference type="Pfam" id="PF00392">
    <property type="entry name" value="GntR"/>
    <property type="match status" value="1"/>
</dbReference>
<dbReference type="PANTHER" id="PTHR43537">
    <property type="entry name" value="TRANSCRIPTIONAL REGULATOR, GNTR FAMILY"/>
    <property type="match status" value="1"/>
</dbReference>
<evidence type="ECO:0000256" key="3">
    <source>
        <dbReference type="ARBA" id="ARBA00023163"/>
    </source>
</evidence>
<dbReference type="SMART" id="SM00345">
    <property type="entry name" value="HTH_GNTR"/>
    <property type="match status" value="1"/>
</dbReference>
<evidence type="ECO:0000259" key="4">
    <source>
        <dbReference type="PROSITE" id="PS50949"/>
    </source>
</evidence>
<dbReference type="InterPro" id="IPR036390">
    <property type="entry name" value="WH_DNA-bd_sf"/>
</dbReference>
<dbReference type="PROSITE" id="PS50949">
    <property type="entry name" value="HTH_GNTR"/>
    <property type="match status" value="1"/>
</dbReference>
<dbReference type="Proteomes" id="UP000705983">
    <property type="component" value="Unassembled WGS sequence"/>
</dbReference>
<dbReference type="SUPFAM" id="SSF46785">
    <property type="entry name" value="Winged helix' DNA-binding domain"/>
    <property type="match status" value="1"/>
</dbReference>
<keyword evidence="1" id="KW-0805">Transcription regulation</keyword>
<organism evidence="5 6">
    <name type="scientific">Flaviflexus equikiangi</name>
    <dbReference type="NCBI Taxonomy" id="2758573"/>
    <lineage>
        <taxon>Bacteria</taxon>
        <taxon>Bacillati</taxon>
        <taxon>Actinomycetota</taxon>
        <taxon>Actinomycetes</taxon>
        <taxon>Actinomycetales</taxon>
        <taxon>Actinomycetaceae</taxon>
        <taxon>Flaviflexus</taxon>
    </lineage>
</organism>
<evidence type="ECO:0000313" key="5">
    <source>
        <dbReference type="EMBL" id="MBM9433702.1"/>
    </source>
</evidence>
<evidence type="ECO:0000313" key="6">
    <source>
        <dbReference type="Proteomes" id="UP000705983"/>
    </source>
</evidence>
<evidence type="ECO:0000256" key="2">
    <source>
        <dbReference type="ARBA" id="ARBA00023125"/>
    </source>
</evidence>
<comment type="caution">
    <text evidence="5">The sequence shown here is derived from an EMBL/GenBank/DDBJ whole genome shotgun (WGS) entry which is preliminary data.</text>
</comment>
<dbReference type="Pfam" id="PF07729">
    <property type="entry name" value="FCD"/>
    <property type="match status" value="1"/>
</dbReference>
<dbReference type="InterPro" id="IPR011711">
    <property type="entry name" value="GntR_C"/>
</dbReference>
<name>A0ABS2THE0_9ACTO</name>
<keyword evidence="6" id="KW-1185">Reference proteome</keyword>
<dbReference type="InterPro" id="IPR036388">
    <property type="entry name" value="WH-like_DNA-bd_sf"/>
</dbReference>
<dbReference type="InterPro" id="IPR008920">
    <property type="entry name" value="TF_FadR/GntR_C"/>
</dbReference>
<dbReference type="EMBL" id="JAFFJS010000005">
    <property type="protein sequence ID" value="MBM9433702.1"/>
    <property type="molecule type" value="Genomic_DNA"/>
</dbReference>
<feature type="domain" description="HTH gntR-type" evidence="4">
    <location>
        <begin position="16"/>
        <end position="83"/>
    </location>
</feature>
<dbReference type="InterPro" id="IPR000524">
    <property type="entry name" value="Tscrpt_reg_HTH_GntR"/>
</dbReference>
<dbReference type="SUPFAM" id="SSF48008">
    <property type="entry name" value="GntR ligand-binding domain-like"/>
    <property type="match status" value="1"/>
</dbReference>
<protein>
    <submittedName>
        <fullName evidence="5">GntR family transcriptional regulator</fullName>
    </submittedName>
</protein>
<reference evidence="6" key="1">
    <citation type="submission" date="2021-02" db="EMBL/GenBank/DDBJ databases">
        <title>Leucobacter sp. CX169.</title>
        <authorList>
            <person name="Cheng Y."/>
        </authorList>
    </citation>
    <scope>NUCLEOTIDE SEQUENCE [LARGE SCALE GENOMIC DNA]</scope>
    <source>
        <strain evidence="6">JY899</strain>
    </source>
</reference>
<dbReference type="CDD" id="cd07377">
    <property type="entry name" value="WHTH_GntR"/>
    <property type="match status" value="1"/>
</dbReference>
<keyword evidence="2" id="KW-0238">DNA-binding</keyword>